<proteinExistence type="predicted"/>
<dbReference type="Proteomes" id="UP000228781">
    <property type="component" value="Unassembled WGS sequence"/>
</dbReference>
<dbReference type="AlphaFoldDB" id="A0A2M8EJW6"/>
<organism evidence="1 2">
    <name type="scientific">candidate division WWE3 bacterium CG_4_9_14_0_2_um_filter_48_10</name>
    <dbReference type="NCBI Taxonomy" id="1975078"/>
    <lineage>
        <taxon>Bacteria</taxon>
        <taxon>Katanobacteria</taxon>
    </lineage>
</organism>
<reference evidence="2" key="1">
    <citation type="submission" date="2017-09" db="EMBL/GenBank/DDBJ databases">
        <title>Depth-based differentiation of microbial function through sediment-hosted aquifers and enrichment of novel symbionts in the deep terrestrial subsurface.</title>
        <authorList>
            <person name="Probst A.J."/>
            <person name="Ladd B."/>
            <person name="Jarett J.K."/>
            <person name="Geller-Mcgrath D.E."/>
            <person name="Sieber C.M.K."/>
            <person name="Emerson J.B."/>
            <person name="Anantharaman K."/>
            <person name="Thomas B.C."/>
            <person name="Malmstrom R."/>
            <person name="Stieglmeier M."/>
            <person name="Klingl A."/>
            <person name="Woyke T."/>
            <person name="Ryan C.M."/>
            <person name="Banfield J.F."/>
        </authorList>
    </citation>
    <scope>NUCLEOTIDE SEQUENCE [LARGE SCALE GENOMIC DNA]</scope>
</reference>
<evidence type="ECO:0000313" key="1">
    <source>
        <dbReference type="EMBL" id="PJC23025.1"/>
    </source>
</evidence>
<comment type="caution">
    <text evidence="1">The sequence shown here is derived from an EMBL/GenBank/DDBJ whole genome shotgun (WGS) entry which is preliminary data.</text>
</comment>
<evidence type="ECO:0000313" key="2">
    <source>
        <dbReference type="Proteomes" id="UP000228781"/>
    </source>
</evidence>
<name>A0A2M8EJW6_UNCKA</name>
<dbReference type="Gene3D" id="3.20.20.140">
    <property type="entry name" value="Metal-dependent hydrolases"/>
    <property type="match status" value="1"/>
</dbReference>
<dbReference type="SUPFAM" id="SSF89550">
    <property type="entry name" value="PHP domain-like"/>
    <property type="match status" value="1"/>
</dbReference>
<dbReference type="EMBL" id="PFSK01000012">
    <property type="protein sequence ID" value="PJC23025.1"/>
    <property type="molecule type" value="Genomic_DNA"/>
</dbReference>
<dbReference type="InterPro" id="IPR016195">
    <property type="entry name" value="Pol/histidinol_Pase-like"/>
</dbReference>
<gene>
    <name evidence="1" type="ORF">CO059_00785</name>
</gene>
<accession>A0A2M8EJW6</accession>
<sequence length="316" mass="37245">MECDVLIEKGGKIGFNPGEKLLAYYNPEVSLLSFHFHKSLIYTNRFDIPIAELILAFKAAINSGMFQILAHPFDALERIYREDRRGFEEIANLAREQRVAFEINADKGFDEETLAALIKNDNCFSFGGDFHGFSYWLKRDIQGLKPLEFKAGKPPGFRRAGDAEALERLLGLTAEVADKEKRYWRELDPLFWQLPYPSEEKHTLRNYAVHLYRHCYPKEETFEEGIKRIMEKFDPAKKEIVGEYLRDLHRIYTKWGGAPRKKLRMRLEKHFLEVPLTKNEVEFYEQWLARAFELGFKKEQLLNSWNAVELENFLHR</sequence>
<protein>
    <submittedName>
        <fullName evidence="1">Uncharacterized protein</fullName>
    </submittedName>
</protein>